<keyword evidence="12" id="KW-1185">Reference proteome</keyword>
<dbReference type="Proteomes" id="UP000001318">
    <property type="component" value="Chromosome"/>
</dbReference>
<dbReference type="GO" id="GO:0046872">
    <property type="term" value="F:metal ion binding"/>
    <property type="evidence" value="ECO:0007669"/>
    <property type="project" value="UniProtKB-KW"/>
</dbReference>
<dbReference type="EMBL" id="AM849034">
    <property type="protein sequence ID" value="CAQ01994.1"/>
    <property type="molecule type" value="Genomic_DNA"/>
</dbReference>
<proteinExistence type="inferred from homology"/>
<evidence type="ECO:0000256" key="6">
    <source>
        <dbReference type="ARBA" id="ARBA00022801"/>
    </source>
</evidence>
<evidence type="ECO:0000256" key="3">
    <source>
        <dbReference type="ARBA" id="ARBA00009595"/>
    </source>
</evidence>
<evidence type="ECO:0000313" key="11">
    <source>
        <dbReference type="EMBL" id="CAQ01994.1"/>
    </source>
</evidence>
<dbReference type="GO" id="GO:0005829">
    <property type="term" value="C:cytosol"/>
    <property type="evidence" value="ECO:0007669"/>
    <property type="project" value="TreeGrafter"/>
</dbReference>
<dbReference type="GO" id="GO:0019677">
    <property type="term" value="P:NAD+ catabolic process"/>
    <property type="evidence" value="ECO:0007669"/>
    <property type="project" value="TreeGrafter"/>
</dbReference>
<dbReference type="Pfam" id="PF00293">
    <property type="entry name" value="NUDIX"/>
    <property type="match status" value="1"/>
</dbReference>
<dbReference type="PROSITE" id="PS51462">
    <property type="entry name" value="NUDIX"/>
    <property type="match status" value="1"/>
</dbReference>
<keyword evidence="5" id="KW-0479">Metal-binding</keyword>
<dbReference type="STRING" id="31964.CMS1892"/>
<reference evidence="11 12" key="1">
    <citation type="journal article" date="2008" name="J. Bacteriol.">
        <title>Genome of the actinomycete plant pathogen Clavibacter michiganensis subsp. sepedonicus suggests recent niche adaptation.</title>
        <authorList>
            <person name="Bentley S.D."/>
            <person name="Corton C."/>
            <person name="Brown S.E."/>
            <person name="Barron A."/>
            <person name="Clark L."/>
            <person name="Doggett J."/>
            <person name="Harris B."/>
            <person name="Ormond D."/>
            <person name="Quail M.A."/>
            <person name="May G."/>
            <person name="Francis D."/>
            <person name="Knudson D."/>
            <person name="Parkhill J."/>
            <person name="Ishimaru C.A."/>
        </authorList>
    </citation>
    <scope>NUCLEOTIDE SEQUENCE [LARGE SCALE GENOMIC DNA]</scope>
    <source>
        <strain evidence="12">ATCC 33113 / DSM 20744 / JCM 9667 / LMG 2889 / ICMP 2535 / C-1</strain>
    </source>
</reference>
<comment type="cofactor">
    <cofactor evidence="1">
        <name>Mg(2+)</name>
        <dbReference type="ChEBI" id="CHEBI:18420"/>
    </cofactor>
</comment>
<dbReference type="PANTHER" id="PTHR42904:SF6">
    <property type="entry name" value="NAD-CAPPED RNA HYDROLASE NUDT12"/>
    <property type="match status" value="1"/>
</dbReference>
<evidence type="ECO:0000259" key="10">
    <source>
        <dbReference type="PROSITE" id="PS51462"/>
    </source>
</evidence>
<dbReference type="InterPro" id="IPR015376">
    <property type="entry name" value="Znr_NADH_PPase"/>
</dbReference>
<dbReference type="EC" id="3.6.1.22" evidence="4"/>
<evidence type="ECO:0000256" key="8">
    <source>
        <dbReference type="ARBA" id="ARBA00023027"/>
    </source>
</evidence>
<dbReference type="Pfam" id="PF09297">
    <property type="entry name" value="Zn_ribbon_NUD"/>
    <property type="match status" value="1"/>
</dbReference>
<dbReference type="Gene3D" id="3.90.79.20">
    <property type="match status" value="1"/>
</dbReference>
<dbReference type="CDD" id="cd03429">
    <property type="entry name" value="NUDIX_NADH_pyrophosphatase_Nudt13"/>
    <property type="match status" value="1"/>
</dbReference>
<dbReference type="NCBIfam" id="NF001299">
    <property type="entry name" value="PRK00241.1"/>
    <property type="match status" value="1"/>
</dbReference>
<dbReference type="AlphaFoldDB" id="B0RE32"/>
<organism evidence="11 12">
    <name type="scientific">Clavibacter sepedonicus</name>
    <name type="common">Clavibacter michiganensis subsp. sepedonicus</name>
    <dbReference type="NCBI Taxonomy" id="31964"/>
    <lineage>
        <taxon>Bacteria</taxon>
        <taxon>Bacillati</taxon>
        <taxon>Actinomycetota</taxon>
        <taxon>Actinomycetes</taxon>
        <taxon>Micrococcales</taxon>
        <taxon>Microbacteriaceae</taxon>
        <taxon>Clavibacter</taxon>
    </lineage>
</organism>
<evidence type="ECO:0000313" key="12">
    <source>
        <dbReference type="Proteomes" id="UP000001318"/>
    </source>
</evidence>
<gene>
    <name evidence="11" type="ordered locus">CMS1892</name>
</gene>
<dbReference type="KEGG" id="cms:CMS1892"/>
<comment type="cofactor">
    <cofactor evidence="2">
        <name>Zn(2+)</name>
        <dbReference type="ChEBI" id="CHEBI:29105"/>
    </cofactor>
</comment>
<dbReference type="InterPro" id="IPR050241">
    <property type="entry name" value="NAD-cap_RNA_hydrolase_NudC"/>
</dbReference>
<dbReference type="HOGENOM" id="CLU_037162_0_4_11"/>
<protein>
    <recommendedName>
        <fullName evidence="4">NAD(+) diphosphatase</fullName>
        <ecNumber evidence="4">3.6.1.22</ecNumber>
    </recommendedName>
</protein>
<keyword evidence="8" id="KW-0520">NAD</keyword>
<evidence type="ECO:0000256" key="1">
    <source>
        <dbReference type="ARBA" id="ARBA00001946"/>
    </source>
</evidence>
<dbReference type="InterPro" id="IPR015797">
    <property type="entry name" value="NUDIX_hydrolase-like_dom_sf"/>
</dbReference>
<dbReference type="InterPro" id="IPR049734">
    <property type="entry name" value="NudC-like_C"/>
</dbReference>
<dbReference type="GO" id="GO:0035529">
    <property type="term" value="F:NADH pyrophosphatase activity"/>
    <property type="evidence" value="ECO:0007669"/>
    <property type="project" value="TreeGrafter"/>
</dbReference>
<comment type="catalytic activity">
    <reaction evidence="9">
        <text>a 5'-end NAD(+)-phospho-ribonucleoside in mRNA + H2O = a 5'-end phospho-adenosine-phospho-ribonucleoside in mRNA + beta-nicotinamide D-ribonucleotide + 2 H(+)</text>
        <dbReference type="Rhea" id="RHEA:60876"/>
        <dbReference type="Rhea" id="RHEA-COMP:15698"/>
        <dbReference type="Rhea" id="RHEA-COMP:15719"/>
        <dbReference type="ChEBI" id="CHEBI:14649"/>
        <dbReference type="ChEBI" id="CHEBI:15377"/>
        <dbReference type="ChEBI" id="CHEBI:15378"/>
        <dbReference type="ChEBI" id="CHEBI:144029"/>
        <dbReference type="ChEBI" id="CHEBI:144051"/>
    </reaction>
    <physiologicalReaction direction="left-to-right" evidence="9">
        <dbReference type="Rhea" id="RHEA:60877"/>
    </physiologicalReaction>
</comment>
<evidence type="ECO:0000256" key="4">
    <source>
        <dbReference type="ARBA" id="ARBA00012381"/>
    </source>
</evidence>
<name>B0RE32_CLASE</name>
<dbReference type="InterPro" id="IPR000086">
    <property type="entry name" value="NUDIX_hydrolase_dom"/>
</dbReference>
<evidence type="ECO:0000256" key="5">
    <source>
        <dbReference type="ARBA" id="ARBA00022723"/>
    </source>
</evidence>
<keyword evidence="7" id="KW-0460">Magnesium</keyword>
<dbReference type="Gene3D" id="3.90.79.10">
    <property type="entry name" value="Nucleoside Triphosphate Pyrophosphohydrolase"/>
    <property type="match status" value="1"/>
</dbReference>
<dbReference type="PROSITE" id="PS00893">
    <property type="entry name" value="NUDIX_BOX"/>
    <property type="match status" value="1"/>
</dbReference>
<sequence>MGGPSAPPSLPFGPSAPEVDWSPVLDSFLSRLPLSREGVDRDGLHRDSPALFDELWADPATRVLALHGHRALGSVADGRAALDLLPVDRVTAATVRIYLGRSTIAHEGEPVGTPVVAAVLTDAAAAELAPAEERWLELRTTATQLDDRDAALFTGALATANWHASHPFSPKTGEPTVVEQGGWVRRAPSDGSQVFPRTDAAVIMGVVDADDRLLLGANAMWGGDRYSLLAGFVEPGESFEAAVKREVLEESGVTVEDPHYLGSQPWPFPASVMVGFLARVSATSGPATPDGVEIIDLRWFSREELRASLGEIALPGPSSIARAIIEEWYGGPLEDGEREW</sequence>
<comment type="similarity">
    <text evidence="3">Belongs to the Nudix hydrolase family. NudC subfamily.</text>
</comment>
<evidence type="ECO:0000256" key="9">
    <source>
        <dbReference type="ARBA" id="ARBA00023679"/>
    </source>
</evidence>
<dbReference type="InterPro" id="IPR015375">
    <property type="entry name" value="NADH_PPase-like_N"/>
</dbReference>
<dbReference type="eggNOG" id="COG2816">
    <property type="taxonomic scope" value="Bacteria"/>
</dbReference>
<dbReference type="GO" id="GO:0006742">
    <property type="term" value="P:NADP+ catabolic process"/>
    <property type="evidence" value="ECO:0007669"/>
    <property type="project" value="TreeGrafter"/>
</dbReference>
<dbReference type="PANTHER" id="PTHR42904">
    <property type="entry name" value="NUDIX HYDROLASE, NUDC SUBFAMILY"/>
    <property type="match status" value="1"/>
</dbReference>
<keyword evidence="6 11" id="KW-0378">Hydrolase</keyword>
<dbReference type="InterPro" id="IPR020084">
    <property type="entry name" value="NUDIX_hydrolase_CS"/>
</dbReference>
<accession>B0RE32</accession>
<dbReference type="SUPFAM" id="SSF55811">
    <property type="entry name" value="Nudix"/>
    <property type="match status" value="1"/>
</dbReference>
<dbReference type="Pfam" id="PF09296">
    <property type="entry name" value="NUDIX-like"/>
    <property type="match status" value="1"/>
</dbReference>
<feature type="domain" description="Nudix hydrolase" evidence="10">
    <location>
        <begin position="196"/>
        <end position="326"/>
    </location>
</feature>
<evidence type="ECO:0000256" key="2">
    <source>
        <dbReference type="ARBA" id="ARBA00001947"/>
    </source>
</evidence>
<evidence type="ECO:0000256" key="7">
    <source>
        <dbReference type="ARBA" id="ARBA00022842"/>
    </source>
</evidence>